<comment type="caution">
    <text evidence="1">The sequence shown here is derived from an EMBL/GenBank/DDBJ whole genome shotgun (WGS) entry which is preliminary data.</text>
</comment>
<organism evidence="1 2">
    <name type="scientific">Holotrichia oblita</name>
    <name type="common">Chafer beetle</name>
    <dbReference type="NCBI Taxonomy" id="644536"/>
    <lineage>
        <taxon>Eukaryota</taxon>
        <taxon>Metazoa</taxon>
        <taxon>Ecdysozoa</taxon>
        <taxon>Arthropoda</taxon>
        <taxon>Hexapoda</taxon>
        <taxon>Insecta</taxon>
        <taxon>Pterygota</taxon>
        <taxon>Neoptera</taxon>
        <taxon>Endopterygota</taxon>
        <taxon>Coleoptera</taxon>
        <taxon>Polyphaga</taxon>
        <taxon>Scarabaeiformia</taxon>
        <taxon>Scarabaeidae</taxon>
        <taxon>Melolonthinae</taxon>
        <taxon>Holotrichia</taxon>
    </lineage>
</organism>
<reference evidence="1" key="1">
    <citation type="submission" date="2022-04" db="EMBL/GenBank/DDBJ databases">
        <title>Chromosome-scale genome assembly of Holotrichia oblita Faldermann.</title>
        <authorList>
            <person name="Rongchong L."/>
        </authorList>
    </citation>
    <scope>NUCLEOTIDE SEQUENCE</scope>
    <source>
        <strain evidence="1">81SQS9</strain>
    </source>
</reference>
<dbReference type="Proteomes" id="UP001056778">
    <property type="component" value="Chromosome 9"/>
</dbReference>
<dbReference type="EMBL" id="CM043023">
    <property type="protein sequence ID" value="KAI4454495.1"/>
    <property type="molecule type" value="Genomic_DNA"/>
</dbReference>
<evidence type="ECO:0000313" key="1">
    <source>
        <dbReference type="EMBL" id="KAI4454495.1"/>
    </source>
</evidence>
<evidence type="ECO:0000313" key="2">
    <source>
        <dbReference type="Proteomes" id="UP001056778"/>
    </source>
</evidence>
<sequence length="350" mass="39910">MRTKFGIHCEKEKEKRTSSQYMEEFHSKGSREMPEKLGEEGGGINQEYGNFSSCTRIYKLDETATTTVQRKKKITQKGIKQVSSCTSAERSLLVTTCCIISASGNTIPPVMVFPRKKFNPRMTDGAPHGTLGLVFDSEWMARELFPSVVKHYHPEIPVTIFDIARCVNYAFGKSMTPVNIKSEFRKTGIYPFDKFIFTDDDFASSVTDRNVNQNNVESTLVTDPNEPSTSRCTEENNQSKGTFISPQEFKGYPKAEERINKRKKREKAKSIIATDTPEKIALEAKQKERERKKTVQWKNVKRKVVKEDSTDEETENATILLTEISDDDIDFVEEINPPRGRFCSDCIYGQ</sequence>
<name>A0ACB9SH36_HOLOL</name>
<accession>A0ACB9SH36</accession>
<proteinExistence type="predicted"/>
<keyword evidence="2" id="KW-1185">Reference proteome</keyword>
<protein>
    <submittedName>
        <fullName evidence="1">Uncharacterized protein</fullName>
    </submittedName>
</protein>
<gene>
    <name evidence="1" type="ORF">MML48_9g00005239</name>
</gene>